<sequence>MGSSAKKSESGSAQKRGAATTSDSFCSTGSSESSSRSVSSSEVKMKVKVKVKESLVISPTILGWPIGRAEAQARKSVVSSLIKEVDDKDEVKKKNKEEEEEELGSKLSEMDMMKERFAKLLLGEDMSVPERGCARALRNLQRHHQLMCFRFWATVEVGTFT</sequence>
<accession>A0ACB9RUE1</accession>
<comment type="caution">
    <text evidence="1">The sequence shown here is derived from an EMBL/GenBank/DDBJ whole genome shotgun (WGS) entry which is preliminary data.</text>
</comment>
<name>A0ACB9RUE1_9MYRT</name>
<evidence type="ECO:0000313" key="2">
    <source>
        <dbReference type="Proteomes" id="UP001057402"/>
    </source>
</evidence>
<dbReference type="Proteomes" id="UP001057402">
    <property type="component" value="Chromosome 3"/>
</dbReference>
<proteinExistence type="predicted"/>
<reference evidence="2" key="1">
    <citation type="journal article" date="2023" name="Front. Plant Sci.">
        <title>Chromosomal-level genome assembly of Melastoma candidum provides insights into trichome evolution.</title>
        <authorList>
            <person name="Zhong Y."/>
            <person name="Wu W."/>
            <person name="Sun C."/>
            <person name="Zou P."/>
            <person name="Liu Y."/>
            <person name="Dai S."/>
            <person name="Zhou R."/>
        </authorList>
    </citation>
    <scope>NUCLEOTIDE SEQUENCE [LARGE SCALE GENOMIC DNA]</scope>
</reference>
<protein>
    <submittedName>
        <fullName evidence="1">Uncharacterized protein</fullName>
    </submittedName>
</protein>
<dbReference type="EMBL" id="CM042882">
    <property type="protein sequence ID" value="KAI4382801.1"/>
    <property type="molecule type" value="Genomic_DNA"/>
</dbReference>
<keyword evidence="2" id="KW-1185">Reference proteome</keyword>
<gene>
    <name evidence="1" type="ORF">MLD38_008715</name>
</gene>
<organism evidence="1 2">
    <name type="scientific">Melastoma candidum</name>
    <dbReference type="NCBI Taxonomy" id="119954"/>
    <lineage>
        <taxon>Eukaryota</taxon>
        <taxon>Viridiplantae</taxon>
        <taxon>Streptophyta</taxon>
        <taxon>Embryophyta</taxon>
        <taxon>Tracheophyta</taxon>
        <taxon>Spermatophyta</taxon>
        <taxon>Magnoliopsida</taxon>
        <taxon>eudicotyledons</taxon>
        <taxon>Gunneridae</taxon>
        <taxon>Pentapetalae</taxon>
        <taxon>rosids</taxon>
        <taxon>malvids</taxon>
        <taxon>Myrtales</taxon>
        <taxon>Melastomataceae</taxon>
        <taxon>Melastomatoideae</taxon>
        <taxon>Melastomateae</taxon>
        <taxon>Melastoma</taxon>
    </lineage>
</organism>
<evidence type="ECO:0000313" key="1">
    <source>
        <dbReference type="EMBL" id="KAI4382801.1"/>
    </source>
</evidence>